<dbReference type="GO" id="GO:0010629">
    <property type="term" value="P:negative regulation of gene expression"/>
    <property type="evidence" value="ECO:0007669"/>
    <property type="project" value="UniProtKB-ARBA"/>
</dbReference>
<dbReference type="Gene3D" id="3.30.70.330">
    <property type="match status" value="5"/>
</dbReference>
<evidence type="ECO:0000256" key="2">
    <source>
        <dbReference type="ARBA" id="ARBA00022884"/>
    </source>
</evidence>
<dbReference type="Proteomes" id="UP000095280">
    <property type="component" value="Unplaced"/>
</dbReference>
<feature type="domain" description="RRM" evidence="6">
    <location>
        <begin position="1074"/>
        <end position="1124"/>
    </location>
</feature>
<evidence type="ECO:0000256" key="4">
    <source>
        <dbReference type="SAM" id="MobiDB-lite"/>
    </source>
</evidence>
<protein>
    <submittedName>
        <fullName evidence="8">RRM domain-containing protein</fullName>
    </submittedName>
</protein>
<feature type="region of interest" description="Disordered" evidence="4">
    <location>
        <begin position="516"/>
        <end position="536"/>
    </location>
</feature>
<evidence type="ECO:0000256" key="3">
    <source>
        <dbReference type="PROSITE-ProRule" id="PRU00176"/>
    </source>
</evidence>
<dbReference type="PROSITE" id="PS50102">
    <property type="entry name" value="RRM"/>
    <property type="match status" value="5"/>
</dbReference>
<reference evidence="8" key="1">
    <citation type="submission" date="2016-11" db="UniProtKB">
        <authorList>
            <consortium name="WormBaseParasite"/>
        </authorList>
    </citation>
    <scope>IDENTIFICATION</scope>
</reference>
<evidence type="ECO:0000256" key="1">
    <source>
        <dbReference type="ARBA" id="ARBA00022737"/>
    </source>
</evidence>
<dbReference type="InterPro" id="IPR050502">
    <property type="entry name" value="Euk_RNA-bind_prot"/>
</dbReference>
<feature type="domain" description="RRM" evidence="6">
    <location>
        <begin position="828"/>
        <end position="905"/>
    </location>
</feature>
<organism evidence="7 8">
    <name type="scientific">Macrostomum lignano</name>
    <dbReference type="NCBI Taxonomy" id="282301"/>
    <lineage>
        <taxon>Eukaryota</taxon>
        <taxon>Metazoa</taxon>
        <taxon>Spiralia</taxon>
        <taxon>Lophotrochozoa</taxon>
        <taxon>Platyhelminthes</taxon>
        <taxon>Rhabditophora</taxon>
        <taxon>Macrostomorpha</taxon>
        <taxon>Macrostomida</taxon>
        <taxon>Macrostomidae</taxon>
        <taxon>Macrostomum</taxon>
    </lineage>
</organism>
<evidence type="ECO:0000313" key="7">
    <source>
        <dbReference type="Proteomes" id="UP000095280"/>
    </source>
</evidence>
<dbReference type="InterPro" id="IPR035979">
    <property type="entry name" value="RBD_domain_sf"/>
</dbReference>
<sequence length="1124" mass="120617">RDSGRQLVVVTFILLGVGRLQVGLAAAAAVAQRAHLAHRVRHGAASRLRQQQHQQADQRRRATVQQAGQRRVPRGQDAAELRSEELANRHDAVGQEQRAAAHLRWQHLGAVHVQHAVTVLLNLAATARQLCTWVAPGMLGSNGIVTRATPVRHMLPTVVPRLPSRLISGQATTWAGSSSAPAMATFTYGSLAIKSRWKQSAQRDQVNWPADVGPGDAPAQSGLRVARAAAAHQLVVLEAEPAQRVLAAAQLADLAQDASGSLSLAPGQQPARRLRQQRRIGGIAQPGDADHHGQLESPVGQQEGHPCRAHVGQGPCDPEQIAVLAAVLLRHDLRDEHEAHQLGRVAAAHEEAQHHLPGQVGHEDGSHAAGQVQVAEGQQHRLPAHRVTQRAEQRGQADAQLQHRLHPVVKYCRSHTSWYSLRMLRPGARKVQDSHRSGLVSLDPCPPVANLSEPSGLATRRGRLHWKSVMFTGDARLYEDAIVDCCVTHSGLIASKILDRSPTPLPCRTIRGNLRNLSNSDESPGHQQRTSSEEHHLLANSEECDSIIPSLQLQSIKPIRSLWITWSPAVEFLIGWAKVINDGGLVYPKDICHLMRGSAGINFYKLELSDALAQDCSSGLSAAGASGNNGAVASLANSGGGSGDGASSSSSQPGSTVIVNYLPSSIGNNELKKLFESVGPTTNSIVVRDRITKESKCFGFVSYESPNDAERASKCKLYVAGFPAYWNDNELMAAFKPYGRILSSRVLIDPSTGLSKCSGFVNFESYHCAEEAAKELQGKEFDKHVIKIQLHKPGGGEGMGAGQSVGLGASSGQSSGQGGHAEENPADCNLMVNFLPAAFTDEDLRDLFETIGQLRSSKIVRTPEGESKCFGFVTYVAPQDAAKASIELTGRLIQGKKLKVQFAKPEIAENGKLYIGNLPEGYAQSDLDKLFDSYGPLKESKLLMDKRTGKSKGCGFIELCSGPLADMAIAQLNGLQLDGAPQPLKVHRPLPPKGALLLGGQVGAAGVSPVNQLTVKHELLPAHIRPFGVAAGLHPTDGLLSPPNKKRRTDTAEEALTAAVAAHQQQPKQDKGEFPLFVYGLGDAAQDIDLWELFGPHGAVKSVKVIRDAATQKPRGYGFVTMLR</sequence>
<dbReference type="GO" id="GO:0003729">
    <property type="term" value="F:mRNA binding"/>
    <property type="evidence" value="ECO:0007669"/>
    <property type="project" value="TreeGrafter"/>
</dbReference>
<feature type="domain" description="RRM" evidence="6">
    <location>
        <begin position="655"/>
        <end position="717"/>
    </location>
</feature>
<dbReference type="InterPro" id="IPR000504">
    <property type="entry name" value="RRM_dom"/>
</dbReference>
<keyword evidence="7" id="KW-1185">Reference proteome</keyword>
<dbReference type="InterPro" id="IPR002343">
    <property type="entry name" value="Hud_Sxl_RNA"/>
</dbReference>
<dbReference type="PRINTS" id="PR00961">
    <property type="entry name" value="HUDSXLRNA"/>
</dbReference>
<dbReference type="WBParaSite" id="maker-uti_cns_0015269-snap-gene-0.3-mRNA-1">
    <property type="protein sequence ID" value="maker-uti_cns_0015269-snap-gene-0.3-mRNA-1"/>
    <property type="gene ID" value="maker-uti_cns_0015269-snap-gene-0.3"/>
</dbReference>
<keyword evidence="2 3" id="KW-0694">RNA-binding</keyword>
<dbReference type="GO" id="GO:1990904">
    <property type="term" value="C:ribonucleoprotein complex"/>
    <property type="evidence" value="ECO:0007669"/>
    <property type="project" value="InterPro"/>
</dbReference>
<feature type="compositionally biased region" description="Polar residues" evidence="4">
    <location>
        <begin position="516"/>
        <end position="530"/>
    </location>
</feature>
<feature type="domain" description="RRM" evidence="6">
    <location>
        <begin position="715"/>
        <end position="793"/>
    </location>
</feature>
<feature type="domain" description="RRM" evidence="6">
    <location>
        <begin position="911"/>
        <end position="991"/>
    </location>
</feature>
<dbReference type="SMART" id="SM00360">
    <property type="entry name" value="RRM"/>
    <property type="match status" value="5"/>
</dbReference>
<feature type="region of interest" description="Disordered" evidence="4">
    <location>
        <begin position="283"/>
        <end position="313"/>
    </location>
</feature>
<dbReference type="Pfam" id="PF00076">
    <property type="entry name" value="RRM_1"/>
    <property type="match status" value="5"/>
</dbReference>
<feature type="chain" id="PRO_5009321149" evidence="5">
    <location>
        <begin position="26"/>
        <end position="1124"/>
    </location>
</feature>
<keyword evidence="1" id="KW-0677">Repeat</keyword>
<dbReference type="GO" id="GO:0009967">
    <property type="term" value="P:positive regulation of signal transduction"/>
    <property type="evidence" value="ECO:0007669"/>
    <property type="project" value="UniProtKB-ARBA"/>
</dbReference>
<dbReference type="PANTHER" id="PTHR48025">
    <property type="entry name" value="OS02G0815200 PROTEIN"/>
    <property type="match status" value="1"/>
</dbReference>
<dbReference type="SUPFAM" id="SSF54928">
    <property type="entry name" value="RNA-binding domain, RBD"/>
    <property type="match status" value="3"/>
</dbReference>
<accession>A0A1I8IQN9</accession>
<dbReference type="AlphaFoldDB" id="A0A1I8IQN9"/>
<feature type="signal peptide" evidence="5">
    <location>
        <begin position="1"/>
        <end position="25"/>
    </location>
</feature>
<evidence type="ECO:0000259" key="6">
    <source>
        <dbReference type="PROSITE" id="PS50102"/>
    </source>
</evidence>
<dbReference type="InterPro" id="IPR012677">
    <property type="entry name" value="Nucleotide-bd_a/b_plait_sf"/>
</dbReference>
<dbReference type="GO" id="GO:0005634">
    <property type="term" value="C:nucleus"/>
    <property type="evidence" value="ECO:0007669"/>
    <property type="project" value="TreeGrafter"/>
</dbReference>
<dbReference type="PANTHER" id="PTHR48025:SF1">
    <property type="entry name" value="RRM DOMAIN-CONTAINING PROTEIN"/>
    <property type="match status" value="1"/>
</dbReference>
<dbReference type="FunFam" id="3.30.70.330:FF:000383">
    <property type="entry name" value="Sex lethal, isoform D"/>
    <property type="match status" value="1"/>
</dbReference>
<feature type="compositionally biased region" description="Gly residues" evidence="4">
    <location>
        <begin position="794"/>
        <end position="805"/>
    </location>
</feature>
<name>A0A1I8IQN9_9PLAT</name>
<feature type="region of interest" description="Disordered" evidence="4">
    <location>
        <begin position="794"/>
        <end position="822"/>
    </location>
</feature>
<dbReference type="GO" id="GO:0005737">
    <property type="term" value="C:cytoplasm"/>
    <property type="evidence" value="ECO:0007669"/>
    <property type="project" value="UniProtKB-ARBA"/>
</dbReference>
<evidence type="ECO:0000256" key="5">
    <source>
        <dbReference type="SAM" id="SignalP"/>
    </source>
</evidence>
<keyword evidence="5" id="KW-0732">Signal</keyword>
<proteinExistence type="predicted"/>
<feature type="region of interest" description="Disordered" evidence="4">
    <location>
        <begin position="41"/>
        <end position="79"/>
    </location>
</feature>
<feature type="compositionally biased region" description="Low complexity" evidence="4">
    <location>
        <begin position="45"/>
        <end position="55"/>
    </location>
</feature>
<evidence type="ECO:0000313" key="8">
    <source>
        <dbReference type="WBParaSite" id="maker-uti_cns_0015269-snap-gene-0.3-mRNA-1"/>
    </source>
</evidence>